<evidence type="ECO:0000313" key="2">
    <source>
        <dbReference type="EMBL" id="MBK5898031.1"/>
    </source>
</evidence>
<name>A0ABS1J1L2_9FIRM</name>
<keyword evidence="3" id="KW-1185">Reference proteome</keyword>
<evidence type="ECO:0000313" key="3">
    <source>
        <dbReference type="Proteomes" id="UP000604730"/>
    </source>
</evidence>
<proteinExistence type="predicted"/>
<dbReference type="EMBL" id="JAEPRJ010000001">
    <property type="protein sequence ID" value="MBK5898031.1"/>
    <property type="molecule type" value="Genomic_DNA"/>
</dbReference>
<comment type="caution">
    <text evidence="2">The sequence shown here is derived from an EMBL/GenBank/DDBJ whole genome shotgun (WGS) entry which is preliminary data.</text>
</comment>
<evidence type="ECO:0000256" key="1">
    <source>
        <dbReference type="SAM" id="SignalP"/>
    </source>
</evidence>
<dbReference type="RefSeq" id="WP_208429479.1">
    <property type="nucleotide sequence ID" value="NZ_JAEPRJ010000001.1"/>
</dbReference>
<feature type="signal peptide" evidence="1">
    <location>
        <begin position="1"/>
        <end position="22"/>
    </location>
</feature>
<dbReference type="Proteomes" id="UP000604730">
    <property type="component" value="Unassembled WGS sequence"/>
</dbReference>
<keyword evidence="1" id="KW-0732">Signal</keyword>
<feature type="chain" id="PRO_5045603307" evidence="1">
    <location>
        <begin position="23"/>
        <end position="511"/>
    </location>
</feature>
<protein>
    <submittedName>
        <fullName evidence="2">Uncharacterized protein</fullName>
    </submittedName>
</protein>
<organism evidence="2 3">
    <name type="scientific">Catonella massiliensis</name>
    <dbReference type="NCBI Taxonomy" id="2799636"/>
    <lineage>
        <taxon>Bacteria</taxon>
        <taxon>Bacillati</taxon>
        <taxon>Bacillota</taxon>
        <taxon>Clostridia</taxon>
        <taxon>Lachnospirales</taxon>
        <taxon>Lachnospiraceae</taxon>
        <taxon>Catonella</taxon>
    </lineage>
</organism>
<gene>
    <name evidence="2" type="ORF">JJN12_09640</name>
</gene>
<accession>A0ABS1J1L2</accession>
<reference evidence="2 3" key="1">
    <citation type="submission" date="2021-01" db="EMBL/GenBank/DDBJ databases">
        <title>Isolation and description of Catonella massiliensis sp. nov., a novel Catonella species, isolated from a stable periodontitis subject.</title>
        <authorList>
            <person name="Antezack A."/>
            <person name="Boxberger M."/>
            <person name="La Scola B."/>
            <person name="Monnet-Corti V."/>
        </authorList>
    </citation>
    <scope>NUCLEOTIDE SEQUENCE [LARGE SCALE GENOMIC DNA]</scope>
    <source>
        <strain evidence="2 3">Marseille-Q4567</strain>
    </source>
</reference>
<sequence>MKKKLIALVLLFALFFSTLPQATEAKTKQKKLDYSNMPYLDTLIYNKDFEKNGVYSASRKYLKLIEDAAKTGKITEKFKAAERYFDDDMDYELTYTNDYGPNFYGTLSDKGLAFFLNRLKLNETPIYLETDFNELPYEFDDTVEVNKSLEYICLKILKDRNPKSYEYDKRMENKIGYSIASRMKFINDNAILPKNFLKDLRKRLSINRIYKLYVSNYEKYKKLHNDNKYLYYKNEKVPAPWRTDNFFVTPIVIGGYKRGFNPKTDKYLNIFCNANFTYDDAITSPPDIKAYIYDKSGNLVDTLKPSYQYKSNYLGSFIFTVNNTAKYLKNGKYKVIVKMKAKNGKDELYAEKSEAFTVTNRNVYGSYRRVPIYPANGSDSRAMKTLGARYFKNIENTTNTRLAYNIYKFVKTSKKVHVKERDFDKYLSVYDNSKLLYDSFCKTECLCRFSYDQTEFGRYYYILRKDFEYLHNLFLGNFLYSLGVPPQEIAKYYKHYKDPNPLNFKIPYRGL</sequence>